<evidence type="ECO:0000256" key="5">
    <source>
        <dbReference type="ARBA" id="ARBA00022475"/>
    </source>
</evidence>
<dbReference type="GO" id="GO:0015171">
    <property type="term" value="F:amino acid transmembrane transporter activity"/>
    <property type="evidence" value="ECO:0000318"/>
    <property type="project" value="GO_Central"/>
</dbReference>
<evidence type="ECO:0000256" key="1">
    <source>
        <dbReference type="ARBA" id="ARBA00004127"/>
    </source>
</evidence>
<organism evidence="15">
    <name type="scientific">Glycine max</name>
    <name type="common">Soybean</name>
    <name type="synonym">Glycine hispida</name>
    <dbReference type="NCBI Taxonomy" id="3847"/>
    <lineage>
        <taxon>Eukaryota</taxon>
        <taxon>Viridiplantae</taxon>
        <taxon>Streptophyta</taxon>
        <taxon>Embryophyta</taxon>
        <taxon>Tracheophyta</taxon>
        <taxon>Spermatophyta</taxon>
        <taxon>Magnoliopsida</taxon>
        <taxon>eudicotyledons</taxon>
        <taxon>Gunneridae</taxon>
        <taxon>Pentapetalae</taxon>
        <taxon>rosids</taxon>
        <taxon>fabids</taxon>
        <taxon>Fabales</taxon>
        <taxon>Fabaceae</taxon>
        <taxon>Papilionoideae</taxon>
        <taxon>50 kb inversion clade</taxon>
        <taxon>NPAAA clade</taxon>
        <taxon>indigoferoid/millettioid clade</taxon>
        <taxon>Phaseoleae</taxon>
        <taxon>Glycine</taxon>
        <taxon>Glycine subgen. Soja</taxon>
    </lineage>
</organism>
<keyword evidence="6 13" id="KW-0812">Transmembrane</keyword>
<evidence type="ECO:0000313" key="16">
    <source>
        <dbReference type="EnsemblPlants" id="KRH27948"/>
    </source>
</evidence>
<evidence type="ECO:0000256" key="11">
    <source>
        <dbReference type="ARBA" id="ARBA00023294"/>
    </source>
</evidence>
<dbReference type="Proteomes" id="UP000008827">
    <property type="component" value="Chromosome 11"/>
</dbReference>
<dbReference type="Pfam" id="PF01490">
    <property type="entry name" value="Aa_trans"/>
    <property type="match status" value="1"/>
</dbReference>
<evidence type="ECO:0000256" key="10">
    <source>
        <dbReference type="ARBA" id="ARBA00023136"/>
    </source>
</evidence>
<evidence type="ECO:0000256" key="12">
    <source>
        <dbReference type="ARBA" id="ARBA00045588"/>
    </source>
</evidence>
<comment type="function">
    <text evidence="12">Carrier protein involved in proton-driven auxin influx. Mediates the formation of auxin gradient from developing leaves (site of auxin biosynthesis) to tips by contributing to the loading of auxin in vascular tissues and facilitating acropetal (base to tip) auxin transport within inner tissues of the root apex, and basipetal (tip to base) auxin transport within outer tissues of the root apex. May be involved in lateral roots and nodules formation.</text>
</comment>
<keyword evidence="9 13" id="KW-1133">Transmembrane helix</keyword>
<sequence>MMDGVHILSTPYTLKEAGWISMVLMVLFTVICCYTFTLMRYCFESREVITSYPDIGEVALGKYGRIIVSIILYTELYSCVEFITLEGDNLTGLFPGTSLDLGSFQIDSEHFFGLLAALITIPTVWPKDLRIMFILSGFVMTLTGSLFIIVEVARSNLWNSRNIFISAGYREHS</sequence>
<gene>
    <name evidence="15" type="ORF">GLYMA_11G024800</name>
</gene>
<dbReference type="EMBL" id="CM000844">
    <property type="protein sequence ID" value="KRH27948.1"/>
    <property type="molecule type" value="Genomic_DNA"/>
</dbReference>
<dbReference type="PANTHER" id="PTHR48017">
    <property type="entry name" value="OS05G0424000 PROTEIN-RELATED"/>
    <property type="match status" value="1"/>
</dbReference>
<dbReference type="EnsemblPlants" id="KRH27948">
    <property type="protein sequence ID" value="KRH27948"/>
    <property type="gene ID" value="GLYMA_11G024800"/>
</dbReference>
<evidence type="ECO:0000256" key="3">
    <source>
        <dbReference type="ARBA" id="ARBA00005590"/>
    </source>
</evidence>
<dbReference type="GO" id="GO:0003333">
    <property type="term" value="P:amino acid transmembrane transport"/>
    <property type="evidence" value="ECO:0000318"/>
    <property type="project" value="GO_Central"/>
</dbReference>
<evidence type="ECO:0000256" key="9">
    <source>
        <dbReference type="ARBA" id="ARBA00022989"/>
    </source>
</evidence>
<accession>A0A0R0HAV9</accession>
<evidence type="ECO:0000259" key="14">
    <source>
        <dbReference type="Pfam" id="PF01490"/>
    </source>
</evidence>
<keyword evidence="17" id="KW-1185">Reference proteome</keyword>
<reference evidence="15 16" key="1">
    <citation type="journal article" date="2010" name="Nature">
        <title>Genome sequence of the palaeopolyploid soybean.</title>
        <authorList>
            <person name="Schmutz J."/>
            <person name="Cannon S.B."/>
            <person name="Schlueter J."/>
            <person name="Ma J."/>
            <person name="Mitros T."/>
            <person name="Nelson W."/>
            <person name="Hyten D.L."/>
            <person name="Song Q."/>
            <person name="Thelen J.J."/>
            <person name="Cheng J."/>
            <person name="Xu D."/>
            <person name="Hellsten U."/>
            <person name="May G.D."/>
            <person name="Yu Y."/>
            <person name="Sakurai T."/>
            <person name="Umezawa T."/>
            <person name="Bhattacharyya M.K."/>
            <person name="Sandhu D."/>
            <person name="Valliyodan B."/>
            <person name="Lindquist E."/>
            <person name="Peto M."/>
            <person name="Grant D."/>
            <person name="Shu S."/>
            <person name="Goodstein D."/>
            <person name="Barry K."/>
            <person name="Futrell-Griggs M."/>
            <person name="Abernathy B."/>
            <person name="Du J."/>
            <person name="Tian Z."/>
            <person name="Zhu L."/>
            <person name="Gill N."/>
            <person name="Joshi T."/>
            <person name="Libault M."/>
            <person name="Sethuraman A."/>
            <person name="Zhang X.-C."/>
            <person name="Shinozaki K."/>
            <person name="Nguyen H.T."/>
            <person name="Wing R.A."/>
            <person name="Cregan P."/>
            <person name="Specht J."/>
            <person name="Grimwood J."/>
            <person name="Rokhsar D."/>
            <person name="Stacey G."/>
            <person name="Shoemaker R.C."/>
            <person name="Jackson S.A."/>
        </authorList>
    </citation>
    <scope>NUCLEOTIDE SEQUENCE</scope>
    <source>
        <strain evidence="16">cv. Williams 82</strain>
        <tissue evidence="15">Callus</tissue>
    </source>
</reference>
<dbReference type="GO" id="GO:0015293">
    <property type="term" value="F:symporter activity"/>
    <property type="evidence" value="ECO:0007669"/>
    <property type="project" value="UniProtKB-KW"/>
</dbReference>
<keyword evidence="11" id="KW-0927">Auxin signaling pathway</keyword>
<dbReference type="GO" id="GO:0012505">
    <property type="term" value="C:endomembrane system"/>
    <property type="evidence" value="ECO:0007669"/>
    <property type="project" value="UniProtKB-SubCell"/>
</dbReference>
<evidence type="ECO:0000256" key="7">
    <source>
        <dbReference type="ARBA" id="ARBA00022847"/>
    </source>
</evidence>
<evidence type="ECO:0000256" key="4">
    <source>
        <dbReference type="ARBA" id="ARBA00022448"/>
    </source>
</evidence>
<keyword evidence="7" id="KW-0769">Symport</keyword>
<evidence type="ECO:0000313" key="17">
    <source>
        <dbReference type="Proteomes" id="UP000008827"/>
    </source>
</evidence>
<evidence type="ECO:0000256" key="2">
    <source>
        <dbReference type="ARBA" id="ARBA00004236"/>
    </source>
</evidence>
<dbReference type="Gramene" id="KRH27948">
    <property type="protein sequence ID" value="KRH27948"/>
    <property type="gene ID" value="GLYMA_11G024800"/>
</dbReference>
<reference evidence="16" key="2">
    <citation type="submission" date="2018-02" db="UniProtKB">
        <authorList>
            <consortium name="EnsemblPlants"/>
        </authorList>
    </citation>
    <scope>IDENTIFICATION</scope>
    <source>
        <strain evidence="16">Williams 82</strain>
    </source>
</reference>
<evidence type="ECO:0000313" key="15">
    <source>
        <dbReference type="EMBL" id="KRH27948.1"/>
    </source>
</evidence>
<dbReference type="InterPro" id="IPR013057">
    <property type="entry name" value="AA_transpt_TM"/>
</dbReference>
<dbReference type="GO" id="GO:0016020">
    <property type="term" value="C:membrane"/>
    <property type="evidence" value="ECO:0000318"/>
    <property type="project" value="GO_Central"/>
</dbReference>
<dbReference type="AlphaFoldDB" id="A0A0R0HAV9"/>
<evidence type="ECO:0000256" key="13">
    <source>
        <dbReference type="SAM" id="Phobius"/>
    </source>
</evidence>
<dbReference type="GO" id="GO:0005886">
    <property type="term" value="C:plasma membrane"/>
    <property type="evidence" value="ECO:0007669"/>
    <property type="project" value="UniProtKB-SubCell"/>
</dbReference>
<feature type="transmembrane region" description="Helical" evidence="13">
    <location>
        <begin position="131"/>
        <end position="153"/>
    </location>
</feature>
<keyword evidence="10 13" id="KW-0472">Membrane</keyword>
<keyword evidence="4" id="KW-0813">Transport</keyword>
<feature type="transmembrane region" description="Helical" evidence="13">
    <location>
        <begin position="20"/>
        <end position="43"/>
    </location>
</feature>
<keyword evidence="8" id="KW-0029">Amino-acid transport</keyword>
<comment type="similarity">
    <text evidence="3">Belongs to the amino acid/polyamine transporter 2 family. Amino acid/auxin permease (AAAP) (TC 2.A.18.1) subfamily.</text>
</comment>
<proteinExistence type="inferred from homology"/>
<evidence type="ECO:0000256" key="8">
    <source>
        <dbReference type="ARBA" id="ARBA00022970"/>
    </source>
</evidence>
<feature type="domain" description="Amino acid transporter transmembrane" evidence="14">
    <location>
        <begin position="4"/>
        <end position="150"/>
    </location>
</feature>
<dbReference type="OMA" id="GHLMAIC"/>
<evidence type="ECO:0000256" key="6">
    <source>
        <dbReference type="ARBA" id="ARBA00022692"/>
    </source>
</evidence>
<name>A0A0R0HAV9_SOYBN</name>
<keyword evidence="5" id="KW-1003">Cell membrane</keyword>
<comment type="subcellular location">
    <subcellularLocation>
        <location evidence="2">Cell membrane</location>
    </subcellularLocation>
    <subcellularLocation>
        <location evidence="1">Endomembrane system</location>
        <topology evidence="1">Multi-pass membrane protein</topology>
    </subcellularLocation>
</comment>
<reference evidence="15" key="3">
    <citation type="submission" date="2018-07" db="EMBL/GenBank/DDBJ databases">
        <title>WGS assembly of Glycine max.</title>
        <authorList>
            <person name="Schmutz J."/>
            <person name="Cannon S."/>
            <person name="Schlueter J."/>
            <person name="Ma J."/>
            <person name="Mitros T."/>
            <person name="Nelson W."/>
            <person name="Hyten D."/>
            <person name="Song Q."/>
            <person name="Thelen J."/>
            <person name="Cheng J."/>
            <person name="Xu D."/>
            <person name="Hellsten U."/>
            <person name="May G."/>
            <person name="Yu Y."/>
            <person name="Sakurai T."/>
            <person name="Umezawa T."/>
            <person name="Bhattacharyya M."/>
            <person name="Sandhu D."/>
            <person name="Valliyodan B."/>
            <person name="Lindquist E."/>
            <person name="Peto M."/>
            <person name="Grant D."/>
            <person name="Shu S."/>
            <person name="Goodstein D."/>
            <person name="Barry K."/>
            <person name="Futrell-Griggs M."/>
            <person name="Abernathy B."/>
            <person name="Du J."/>
            <person name="Tian Z."/>
            <person name="Zhu L."/>
            <person name="Gill N."/>
            <person name="Joshi T."/>
            <person name="Libault M."/>
            <person name="Sethuraman A."/>
            <person name="Zhang X."/>
            <person name="Shinozaki K."/>
            <person name="Nguyen H."/>
            <person name="Wing R."/>
            <person name="Cregan P."/>
            <person name="Specht J."/>
            <person name="Grimwood J."/>
            <person name="Rokhsar D."/>
            <person name="Stacey G."/>
            <person name="Shoemaker R."/>
            <person name="Jackson S."/>
        </authorList>
    </citation>
    <scope>NUCLEOTIDE SEQUENCE</scope>
    <source>
        <tissue evidence="15">Callus</tissue>
    </source>
</reference>
<dbReference type="InParanoid" id="A0A0R0HAV9"/>
<protein>
    <recommendedName>
        <fullName evidence="14">Amino acid transporter transmembrane domain-containing protein</fullName>
    </recommendedName>
</protein>
<dbReference type="GO" id="GO:0009734">
    <property type="term" value="P:auxin-activated signaling pathway"/>
    <property type="evidence" value="ECO:0007669"/>
    <property type="project" value="UniProtKB-KW"/>
</dbReference>